<sequence>MDAQCSQLLPHVCGVLADNRQPMTDSSCFEKLLDWFTSLLNKVSAEQLLEENQCILMLFQHVLSVGDPDPNLLTFSMRLVGMLAGHEPGFKYLLMKNIVQRMFGENIYTHELWRDASVRRAWIHGLLSMVQHKQAVFFLSESGIIEVMLNLQMDSSLFVASASNQLVAHIFLVCLKMELENSECTEIANWPESAQTILTFLEKSLMSGSSFSVTQAIKALTLVYNGCTDSLSAILWSCIAVAVNSLLDQKTVHGAKHFEELLLSVARFPAFANPESDLWILIKRALKNLNPLQSGSLALGILKLENCPQAVSLQAMCVLLHPLDCVLKASVSCGQPGMLDELVSDPAEVDKLLSTKPSCVALLCQCLCHLHQLCHMSSLSIKIPHESVLNCVVTVLQFCIGQASSSVGSNLCRFLIGCLKVQRPALDALGSLALWPLNQHSLLKIYNVLLAYLENPETDPMVLKKSLQASLKWLQVSSVSSDSEHWHCSCRFLQDLFPVLMKRMCSPSWEIRDSTLEFLALLIDSVKEKGEFQKVLQTSRVLQLVLELLKDPESYVRASAVSCLGKIVTITHLYPALSEESWLPINNEDIVSHLLDILSQDTEGFPRRAVVKVFTEWLKRGDMQHLKDPKQTLSRILEVTRNDLDWEVKVNALDLADVFMDQTLAIWNFSSCPYTVDLHCNTSNNPTTEAIQKCDEVGLFQFLLSSLCDCDRPVALRSCDMLCALKAKLCEGESATEYVPSELYDIDWLESILKDRCLKGHKSSNSVAQEASWLTDILKKIDLVSLKISLSMGSGHVHETPQSLLYDIKASLLGLEEHDADCY</sequence>
<dbReference type="SUPFAM" id="SSF48371">
    <property type="entry name" value="ARM repeat"/>
    <property type="match status" value="1"/>
</dbReference>
<dbReference type="KEGG" id="xla:108701552"/>
<protein>
    <submittedName>
        <fullName evidence="6">BRCA1-associated ATM activator 1</fullName>
    </submittedName>
</protein>
<organism evidence="5 6">
    <name type="scientific">Xenopus laevis</name>
    <name type="common">African clawed frog</name>
    <dbReference type="NCBI Taxonomy" id="8355"/>
    <lineage>
        <taxon>Eukaryota</taxon>
        <taxon>Metazoa</taxon>
        <taxon>Chordata</taxon>
        <taxon>Craniata</taxon>
        <taxon>Vertebrata</taxon>
        <taxon>Euteleostomi</taxon>
        <taxon>Amphibia</taxon>
        <taxon>Batrachia</taxon>
        <taxon>Anura</taxon>
        <taxon>Pipoidea</taxon>
        <taxon>Pipidae</taxon>
        <taxon>Xenopodinae</taxon>
        <taxon>Xenopus</taxon>
        <taxon>Xenopus</taxon>
    </lineage>
</organism>
<dbReference type="STRING" id="8355.A0A1L8EXS0"/>
<name>A0A1L8EXS0_XENLA</name>
<dbReference type="Pfam" id="PF10363">
    <property type="entry name" value="RTP1_C1"/>
    <property type="match status" value="1"/>
</dbReference>
<gene>
    <name evidence="6 7" type="primary">brat1.L</name>
</gene>
<accession>A0A1L8EXS0</accession>
<dbReference type="Proteomes" id="UP000186698">
    <property type="component" value="Chromosome 9_10L"/>
</dbReference>
<evidence type="ECO:0000313" key="5">
    <source>
        <dbReference type="Proteomes" id="UP000186698"/>
    </source>
</evidence>
<dbReference type="InterPro" id="IPR011989">
    <property type="entry name" value="ARM-like"/>
</dbReference>
<dbReference type="GO" id="GO:0005634">
    <property type="term" value="C:nucleus"/>
    <property type="evidence" value="ECO:0000318"/>
    <property type="project" value="GO_Central"/>
</dbReference>
<evidence type="ECO:0000256" key="3">
    <source>
        <dbReference type="ARBA" id="ARBA00061308"/>
    </source>
</evidence>
<dbReference type="CTD" id="108701552"/>
<dbReference type="PROSITE" id="PS50077">
    <property type="entry name" value="HEAT_REPEAT"/>
    <property type="match status" value="1"/>
</dbReference>
<dbReference type="Xenbase" id="XB-GENE-6486993">
    <property type="gene designation" value="brat1.L"/>
</dbReference>
<dbReference type="Bgee" id="108701552">
    <property type="expression patterns" value="Expressed in ovary and 19 other cell types or tissues"/>
</dbReference>
<keyword evidence="2" id="KW-0963">Cytoplasm</keyword>
<reference evidence="6" key="1">
    <citation type="submission" date="2025-08" db="UniProtKB">
        <authorList>
            <consortium name="RefSeq"/>
        </authorList>
    </citation>
    <scope>IDENTIFICATION</scope>
    <source>
        <strain evidence="6">J_2021</strain>
        <tissue evidence="6">Erythrocytes</tissue>
    </source>
</reference>
<dbReference type="GO" id="GO:0008283">
    <property type="term" value="P:cell population proliferation"/>
    <property type="evidence" value="ECO:0007669"/>
    <property type="project" value="InterPro"/>
</dbReference>
<dbReference type="GO" id="GO:0006974">
    <property type="term" value="P:DNA damage response"/>
    <property type="evidence" value="ECO:0000318"/>
    <property type="project" value="GO_Central"/>
</dbReference>
<evidence type="ECO:0000256" key="1">
    <source>
        <dbReference type="ARBA" id="ARBA00004496"/>
    </source>
</evidence>
<proteinExistence type="inferred from homology"/>
<evidence type="ECO:0000313" key="6">
    <source>
        <dbReference type="RefSeq" id="XP_018091842.1"/>
    </source>
</evidence>
<dbReference type="AGR" id="Xenbase:XB-GENE-6486993"/>
<dbReference type="AlphaFoldDB" id="A0A1L8EXS0"/>
<evidence type="ECO:0000256" key="2">
    <source>
        <dbReference type="ARBA" id="ARBA00022490"/>
    </source>
</evidence>
<comment type="similarity">
    <text evidence="3">Belongs to the BRAT1 family.</text>
</comment>
<dbReference type="InterPro" id="IPR038904">
    <property type="entry name" value="BRAT1"/>
</dbReference>
<dbReference type="InterPro" id="IPR021133">
    <property type="entry name" value="HEAT_type_2"/>
</dbReference>
<evidence type="ECO:0000259" key="4">
    <source>
        <dbReference type="Pfam" id="PF10363"/>
    </source>
</evidence>
<dbReference type="RefSeq" id="XP_018091842.1">
    <property type="nucleotide sequence ID" value="XM_018236353.2"/>
</dbReference>
<feature type="domain" description="RNA polymerase II assembly factor Rtp1 C-terminal" evidence="4">
    <location>
        <begin position="501"/>
        <end position="571"/>
    </location>
</feature>
<dbReference type="OrthoDB" id="10057956at2759"/>
<dbReference type="InterPro" id="IPR016024">
    <property type="entry name" value="ARM-type_fold"/>
</dbReference>
<comment type="subcellular location">
    <subcellularLocation>
        <location evidence="1">Cytoplasm</location>
    </subcellularLocation>
</comment>
<dbReference type="InterPro" id="IPR019451">
    <property type="entry name" value="Rtp1_C1"/>
</dbReference>
<dbReference type="GO" id="GO:0005737">
    <property type="term" value="C:cytoplasm"/>
    <property type="evidence" value="ECO:0007669"/>
    <property type="project" value="UniProtKB-SubCell"/>
</dbReference>
<dbReference type="PaxDb" id="8355-A0A1L8EXS0"/>
<keyword evidence="5" id="KW-1185">Reference proteome</keyword>
<dbReference type="GeneID" id="108701552"/>
<dbReference type="OMA" id="IQVFTEW"/>
<evidence type="ECO:0000313" key="7">
    <source>
        <dbReference type="Xenbase" id="XB-GENE-6486993"/>
    </source>
</evidence>
<dbReference type="PANTHER" id="PTHR21331">
    <property type="entry name" value="BRCA1-ASSOCIATED ATM ACTIVATOR 1"/>
    <property type="match status" value="1"/>
</dbReference>
<dbReference type="PANTHER" id="PTHR21331:SF2">
    <property type="entry name" value="BRCA1-ASSOCIATED ATM ACTIVATOR 1"/>
    <property type="match status" value="1"/>
</dbReference>
<dbReference type="Gene3D" id="1.25.10.10">
    <property type="entry name" value="Leucine-rich Repeat Variant"/>
    <property type="match status" value="1"/>
</dbReference>